<sequence>MSSNLYAEENTQKLTQLKALAPEQLKAFNDFNVAVFKDGALSKKEKEIIAVAITHVTQCPYCINAHTKHAKKAGATLEELAEAVFVTAAIEAGGTVTHSTHVHNALAQDASDVLYARSNLKNLGHLGKFAPDGFKGYQAFSAAATEAGKLTAKFKEIIAVAVANATQCPYCIDVHTKKAEKLGVTREELAEAIMVTSAVCAGGSYAHMANMIQSYQD</sequence>
<proteinExistence type="predicted"/>
<dbReference type="PANTHER" id="PTHR33930">
    <property type="entry name" value="ALKYL HYDROPEROXIDE REDUCTASE AHPD"/>
    <property type="match status" value="1"/>
</dbReference>
<dbReference type="Pfam" id="PF02627">
    <property type="entry name" value="CMD"/>
    <property type="match status" value="2"/>
</dbReference>
<reference evidence="2" key="1">
    <citation type="submission" date="2021-10" db="EMBL/GenBank/DDBJ databases">
        <authorList>
            <person name="Criscuolo A."/>
        </authorList>
    </citation>
    <scope>NUCLEOTIDE SEQUENCE</scope>
    <source>
        <strain evidence="2">CIP111885</strain>
    </source>
</reference>
<gene>
    <name evidence="2" type="primary">ahpD</name>
    <name evidence="2" type="ORF">NEOCIP111885_03081</name>
</gene>
<keyword evidence="2" id="KW-0575">Peroxidase</keyword>
<keyword evidence="2" id="KW-0560">Oxidoreductase</keyword>
<evidence type="ECO:0000259" key="1">
    <source>
        <dbReference type="Pfam" id="PF02627"/>
    </source>
</evidence>
<dbReference type="EMBL" id="CAKJTG010000018">
    <property type="protein sequence ID" value="CAG9609339.1"/>
    <property type="molecule type" value="Genomic_DNA"/>
</dbReference>
<evidence type="ECO:0000313" key="2">
    <source>
        <dbReference type="EMBL" id="CAG9609339.1"/>
    </source>
</evidence>
<dbReference type="RefSeq" id="WP_230497575.1">
    <property type="nucleotide sequence ID" value="NZ_CAKJTG010000018.1"/>
</dbReference>
<dbReference type="InterPro" id="IPR004675">
    <property type="entry name" value="AhpD_core"/>
</dbReference>
<feature type="domain" description="Carboxymuconolactone decarboxylase-like" evidence="1">
    <location>
        <begin position="131"/>
        <end position="208"/>
    </location>
</feature>
<dbReference type="InterPro" id="IPR029032">
    <property type="entry name" value="AhpD-like"/>
</dbReference>
<dbReference type="EC" id="1.11.1.15" evidence="2"/>
<dbReference type="SUPFAM" id="SSF69118">
    <property type="entry name" value="AhpD-like"/>
    <property type="match status" value="2"/>
</dbReference>
<protein>
    <submittedName>
        <fullName evidence="2">Alkyl hydroperoxide reductase AhpD</fullName>
        <ecNumber evidence="2">1.11.1.15</ecNumber>
    </submittedName>
</protein>
<keyword evidence="3" id="KW-1185">Reference proteome</keyword>
<dbReference type="Proteomes" id="UP000789845">
    <property type="component" value="Unassembled WGS sequence"/>
</dbReference>
<dbReference type="GO" id="GO:0051920">
    <property type="term" value="F:peroxiredoxin activity"/>
    <property type="evidence" value="ECO:0007669"/>
    <property type="project" value="InterPro"/>
</dbReference>
<dbReference type="NCBIfam" id="TIGR00778">
    <property type="entry name" value="ahpD_dom"/>
    <property type="match status" value="2"/>
</dbReference>
<dbReference type="Gene3D" id="1.20.1290.10">
    <property type="entry name" value="AhpD-like"/>
    <property type="match status" value="2"/>
</dbReference>
<dbReference type="PANTHER" id="PTHR33930:SF8">
    <property type="entry name" value="4-CARBOXYMUCONOLACTONE DECARBOXYLASE"/>
    <property type="match status" value="1"/>
</dbReference>
<evidence type="ECO:0000313" key="3">
    <source>
        <dbReference type="Proteomes" id="UP000789845"/>
    </source>
</evidence>
<name>A0A9C7GBD7_9BACI</name>
<accession>A0A9C7GBD7</accession>
<dbReference type="AlphaFoldDB" id="A0A9C7GBD7"/>
<feature type="domain" description="Carboxymuconolactone decarboxylase-like" evidence="1">
    <location>
        <begin position="22"/>
        <end position="100"/>
    </location>
</feature>
<dbReference type="InterPro" id="IPR003779">
    <property type="entry name" value="CMD-like"/>
</dbReference>
<organism evidence="2 3">
    <name type="scientific">Pseudoneobacillus rhizosphaerae</name>
    <dbReference type="NCBI Taxonomy" id="2880968"/>
    <lineage>
        <taxon>Bacteria</taxon>
        <taxon>Bacillati</taxon>
        <taxon>Bacillota</taxon>
        <taxon>Bacilli</taxon>
        <taxon>Bacillales</taxon>
        <taxon>Bacillaceae</taxon>
        <taxon>Pseudoneobacillus</taxon>
    </lineage>
</organism>
<comment type="caution">
    <text evidence="2">The sequence shown here is derived from an EMBL/GenBank/DDBJ whole genome shotgun (WGS) entry which is preliminary data.</text>
</comment>